<protein>
    <submittedName>
        <fullName evidence="1">Uncharacterized protein</fullName>
    </submittedName>
</protein>
<proteinExistence type="predicted"/>
<evidence type="ECO:0000313" key="2">
    <source>
        <dbReference type="Proteomes" id="UP000277633"/>
    </source>
</evidence>
<name>A0A497JEX6_9ARCH</name>
<dbReference type="Proteomes" id="UP000277633">
    <property type="component" value="Unassembled WGS sequence"/>
</dbReference>
<organism evidence="1 2">
    <name type="scientific">Candidatus Iainarchaeum sp</name>
    <dbReference type="NCBI Taxonomy" id="3101447"/>
    <lineage>
        <taxon>Archaea</taxon>
        <taxon>Candidatus Iainarchaeota</taxon>
        <taxon>Candidatus Iainarchaeia</taxon>
        <taxon>Candidatus Iainarchaeales</taxon>
        <taxon>Candidatus Iainarchaeaceae</taxon>
        <taxon>Candidatus Iainarchaeum</taxon>
    </lineage>
</organism>
<dbReference type="EMBL" id="QMWO01000115">
    <property type="protein sequence ID" value="RLG68850.1"/>
    <property type="molecule type" value="Genomic_DNA"/>
</dbReference>
<accession>A0A497JEX6</accession>
<evidence type="ECO:0000313" key="1">
    <source>
        <dbReference type="EMBL" id="RLG68850.1"/>
    </source>
</evidence>
<sequence length="67" mass="7989">MRIVKLYFEEIARIGFKRNLSLDSILNAYFYALHKLKNKDKEMKKLSRLIEEELTAEKIKENAKVSE</sequence>
<comment type="caution">
    <text evidence="1">The sequence shown here is derived from an EMBL/GenBank/DDBJ whole genome shotgun (WGS) entry which is preliminary data.</text>
</comment>
<gene>
    <name evidence="1" type="ORF">DRO07_03000</name>
</gene>
<reference evidence="1 2" key="1">
    <citation type="submission" date="2018-06" db="EMBL/GenBank/DDBJ databases">
        <title>Extensive metabolic versatility and redundancy in microbially diverse, dynamic hydrothermal sediments.</title>
        <authorList>
            <person name="Dombrowski N."/>
            <person name="Teske A."/>
            <person name="Baker B.J."/>
        </authorList>
    </citation>
    <scope>NUCLEOTIDE SEQUENCE [LARGE SCALE GENOMIC DNA]</scope>
    <source>
        <strain evidence="1">B9_G13</strain>
    </source>
</reference>
<dbReference type="AlphaFoldDB" id="A0A497JEX6"/>